<gene>
    <name evidence="1" type="ORF">TIFTF001_033497</name>
</gene>
<dbReference type="AlphaFoldDB" id="A0AA88DZA2"/>
<accession>A0AA88DZA2</accession>
<evidence type="ECO:0000313" key="2">
    <source>
        <dbReference type="Proteomes" id="UP001187192"/>
    </source>
</evidence>
<sequence>MSCQQCIYGTYLDRPLSGMYDSLWWSPLVSCSSAYAQVSLFATSLEVQGDYGWVRLVASSKGLVALAGTELGRFGGGAGTGLGDEASGWLGRLRLVASNNGGGIGALDGTEMGGFGWSQLGLALQWWTECVWKTG</sequence>
<dbReference type="EMBL" id="BTGU01000179">
    <property type="protein sequence ID" value="GMN64423.1"/>
    <property type="molecule type" value="Genomic_DNA"/>
</dbReference>
<keyword evidence="2" id="KW-1185">Reference proteome</keyword>
<comment type="caution">
    <text evidence="1">The sequence shown here is derived from an EMBL/GenBank/DDBJ whole genome shotgun (WGS) entry which is preliminary data.</text>
</comment>
<reference evidence="1" key="1">
    <citation type="submission" date="2023-07" db="EMBL/GenBank/DDBJ databases">
        <title>draft genome sequence of fig (Ficus carica).</title>
        <authorList>
            <person name="Takahashi T."/>
            <person name="Nishimura K."/>
        </authorList>
    </citation>
    <scope>NUCLEOTIDE SEQUENCE</scope>
</reference>
<dbReference type="Proteomes" id="UP001187192">
    <property type="component" value="Unassembled WGS sequence"/>
</dbReference>
<organism evidence="1 2">
    <name type="scientific">Ficus carica</name>
    <name type="common">Common fig</name>
    <dbReference type="NCBI Taxonomy" id="3494"/>
    <lineage>
        <taxon>Eukaryota</taxon>
        <taxon>Viridiplantae</taxon>
        <taxon>Streptophyta</taxon>
        <taxon>Embryophyta</taxon>
        <taxon>Tracheophyta</taxon>
        <taxon>Spermatophyta</taxon>
        <taxon>Magnoliopsida</taxon>
        <taxon>eudicotyledons</taxon>
        <taxon>Gunneridae</taxon>
        <taxon>Pentapetalae</taxon>
        <taxon>rosids</taxon>
        <taxon>fabids</taxon>
        <taxon>Rosales</taxon>
        <taxon>Moraceae</taxon>
        <taxon>Ficeae</taxon>
        <taxon>Ficus</taxon>
    </lineage>
</organism>
<protein>
    <submittedName>
        <fullName evidence="1">Uncharacterized protein</fullName>
    </submittedName>
</protein>
<evidence type="ECO:0000313" key="1">
    <source>
        <dbReference type="EMBL" id="GMN64423.1"/>
    </source>
</evidence>
<name>A0AA88DZA2_FICCA</name>
<proteinExistence type="predicted"/>